<dbReference type="EMBL" id="LAZR01000325">
    <property type="protein sequence ID" value="KKN74491.1"/>
    <property type="molecule type" value="Genomic_DNA"/>
</dbReference>
<feature type="domain" description="DOD-type homing endonuclease" evidence="2">
    <location>
        <begin position="917"/>
        <end position="1075"/>
    </location>
</feature>
<feature type="compositionally biased region" description="Acidic residues" evidence="1">
    <location>
        <begin position="1351"/>
        <end position="1369"/>
    </location>
</feature>
<dbReference type="PROSITE" id="PS50819">
    <property type="entry name" value="INTEIN_ENDONUCLEASE"/>
    <property type="match status" value="2"/>
</dbReference>
<dbReference type="SUPFAM" id="SSF55608">
    <property type="entry name" value="Homing endonucleases"/>
    <property type="match status" value="2"/>
</dbReference>
<evidence type="ECO:0000256" key="1">
    <source>
        <dbReference type="SAM" id="MobiDB-lite"/>
    </source>
</evidence>
<dbReference type="InterPro" id="IPR036844">
    <property type="entry name" value="Hint_dom_sf"/>
</dbReference>
<dbReference type="GO" id="GO:0004519">
    <property type="term" value="F:endonuclease activity"/>
    <property type="evidence" value="ECO:0007669"/>
    <property type="project" value="InterPro"/>
</dbReference>
<proteinExistence type="predicted"/>
<evidence type="ECO:0000313" key="3">
    <source>
        <dbReference type="EMBL" id="KKN74491.1"/>
    </source>
</evidence>
<organism evidence="3">
    <name type="scientific">marine sediment metagenome</name>
    <dbReference type="NCBI Taxonomy" id="412755"/>
    <lineage>
        <taxon>unclassified sequences</taxon>
        <taxon>metagenomes</taxon>
        <taxon>ecological metagenomes</taxon>
    </lineage>
</organism>
<comment type="caution">
    <text evidence="3">The sequence shown here is derived from an EMBL/GenBank/DDBJ whole genome shotgun (WGS) entry which is preliminary data.</text>
</comment>
<dbReference type="SMART" id="SM00306">
    <property type="entry name" value="HintN"/>
    <property type="match status" value="2"/>
</dbReference>
<dbReference type="SUPFAM" id="SSF51294">
    <property type="entry name" value="Hedgehog/intein (Hint) domain"/>
    <property type="match status" value="2"/>
</dbReference>
<protein>
    <recommendedName>
        <fullName evidence="2">DOD-type homing endonuclease domain-containing protein</fullName>
    </recommendedName>
</protein>
<dbReference type="Gene3D" id="3.10.28.10">
    <property type="entry name" value="Homing endonucleases"/>
    <property type="match status" value="2"/>
</dbReference>
<accession>A0A0F9VLX4</accession>
<dbReference type="InterPro" id="IPR003587">
    <property type="entry name" value="Hint_dom_N"/>
</dbReference>
<gene>
    <name evidence="3" type="ORF">LCGC14_0390080</name>
</gene>
<feature type="domain" description="DOD-type homing endonuclease" evidence="2">
    <location>
        <begin position="473"/>
        <end position="635"/>
    </location>
</feature>
<evidence type="ECO:0000259" key="2">
    <source>
        <dbReference type="PROSITE" id="PS50819"/>
    </source>
</evidence>
<dbReference type="Gene3D" id="2.170.16.10">
    <property type="entry name" value="Hedgehog/Intein (Hint) domain"/>
    <property type="match status" value="2"/>
</dbReference>
<feature type="region of interest" description="Disordered" evidence="1">
    <location>
        <begin position="1346"/>
        <end position="1411"/>
    </location>
</feature>
<reference evidence="3" key="1">
    <citation type="journal article" date="2015" name="Nature">
        <title>Complex archaea that bridge the gap between prokaryotes and eukaryotes.</title>
        <authorList>
            <person name="Spang A."/>
            <person name="Saw J.H."/>
            <person name="Jorgensen S.L."/>
            <person name="Zaremba-Niedzwiedzka K."/>
            <person name="Martijn J."/>
            <person name="Lind A.E."/>
            <person name="van Eijk R."/>
            <person name="Schleper C."/>
            <person name="Guy L."/>
            <person name="Ettema T.J."/>
        </authorList>
    </citation>
    <scope>NUCLEOTIDE SEQUENCE</scope>
</reference>
<sequence length="1411" mass="159636">MSKTGIEKFLSNRGTTNVASNHMSKVVSQYRREVMQDEVFRGDFREKGSTGYDLPRGYEDNIKTSAGNVLSNYSGFRKDAQVSPGSGTGAGAGSYRGSGGSLRQIPEIYSPLWLNSNLNLPRDRATINAWSRAFFALNPVVHNAISLHSTYPISKLNIKCKDPKIQAFFEDMVEETDLMNICVQMAQEYWLLGETFVYGELDERSAKWSRFLIQNPDYMVVKHSVVAGEPILSLRPDENLKTIVTSNRPSDVQQRQRLDQSIIEHVKRGENIPLSNFYASHLARRISPYETRGTGLVVCCFRHLMLFDKLRECYSTDCEVLTKDGFKKITDLITTTDNLDISPNYVSGAVADDNGNLKLLTLKDNVEIACFNQETGEIEYHIPEEFHMSYYKGKMLHFKGKKVDTLVTPNHKLLVKESKGEGWTDFSLRRASELLEKKTYYKFKSHAKWNGEQRLEDIDVAGHKVPIGLYLKVLGYMASEGCVYKNYKKGRYDAKIITSQLTSNRCYEEMRETFNKFASCLNRKCGHYVGIKGSGYSKNAPKEKWEGIIHGKEIVEHFLNEIGNGEKAGSYEKRLPRWVFGLHSELLLILLQSMMQGDGTTVTSKYGTKSKLFKYSTVSKHLADDVYELAFKLGHVPTICTSVAKKTDGRVVTEYIVCWSTTNYGREPLVYTGVKKANNNGGGATVNEVDYDGVVWCFTVPTGAFITRRNDKISIHGNSKFAQADNMINPLTLVKIGGAGENYKPTPVDLEAWRQIFEECHDEETEVLTDKGFKKYDEVIEEIMVADGTTGSFHSVGARTRTGFKIACFNSDNEQLEYHAPSAAHIYDYDGEMYHIHNNKMDIKVTPNHKMWVQHKKFTGTGKGRTWKWDNWDKVRIKDMKFWDRRFRSQIKWKGNDSIKEVNVNQKNVPIELYLELLGYMISEGCLYTNNKSQNTIGVCQNITNKDGSKNPHFETMRKCAHDFAVIIDKTFSERFFKRDGAKGWDITFCGRELFNHFVNEIGSDEGYKSYNKIIPKWVLNLSPRLLKILLAAMVVGDGSNYVRPKNKDLNGFFYYTSSKQLADDVYEMVYKIGFVPTMFSRESENHHHHELYTVQWSNSNIGNKPFVNKYSIDPRTKEKKEIVSKVPYQGKVWCFTVPTGLFITRRNGKITIQGNSQYDKDFKIFTHEAVTVERVGHNAGIIDIANDITQLLKEIYIGLMIPQVLMDGGADVTYANGGVTLDVLKQRYLQFRNMLGSWLRRKVFAPISKINDFYERKEGEKVLIVPEVEWNHMSLFDAGDHIQTLVQLSQGQGPDKRVATQTVYRSLGLDWEDEVRKMKVEAIQDAINDREKVALAKIPLNELRSLGPDDAIDEPDEGLLPGETEEGAGEGGPELPELPGLGPPPGGLGGPPGGAPPEGELPEAGPPAGP</sequence>
<dbReference type="InterPro" id="IPR027434">
    <property type="entry name" value="Homing_endonucl"/>
</dbReference>
<dbReference type="InterPro" id="IPR004042">
    <property type="entry name" value="Intein_endonuc_central"/>
</dbReference>
<name>A0A0F9VLX4_9ZZZZ</name>